<dbReference type="SUPFAM" id="SSF46785">
    <property type="entry name" value="Winged helix' DNA-binding domain"/>
    <property type="match status" value="1"/>
</dbReference>
<dbReference type="PANTHER" id="PTHR24567">
    <property type="entry name" value="CRP FAMILY TRANSCRIPTIONAL REGULATORY PROTEIN"/>
    <property type="match status" value="1"/>
</dbReference>
<dbReference type="CDD" id="cd00038">
    <property type="entry name" value="CAP_ED"/>
    <property type="match status" value="1"/>
</dbReference>
<dbReference type="EMBL" id="FLUM01000003">
    <property type="protein sequence ID" value="SBW02841.1"/>
    <property type="molecule type" value="Genomic_DNA"/>
</dbReference>
<reference evidence="6" key="1">
    <citation type="submission" date="2016-04" db="EMBL/GenBank/DDBJ databases">
        <authorList>
            <person name="Evans L.H."/>
            <person name="Alamgir A."/>
            <person name="Owens N."/>
            <person name="Weber N.D."/>
            <person name="Virtaneva K."/>
            <person name="Barbian K."/>
            <person name="Babar A."/>
            <person name="Rosenke K."/>
        </authorList>
    </citation>
    <scope>NUCLEOTIDE SEQUENCE</scope>
    <source>
        <strain evidence="6">86-1</strain>
    </source>
</reference>
<dbReference type="SMART" id="SM00419">
    <property type="entry name" value="HTH_CRP"/>
    <property type="match status" value="1"/>
</dbReference>
<dbReference type="InterPro" id="IPR000595">
    <property type="entry name" value="cNMP-bd_dom"/>
</dbReference>
<dbReference type="InterPro" id="IPR014710">
    <property type="entry name" value="RmlC-like_jellyroll"/>
</dbReference>
<evidence type="ECO:0000259" key="5">
    <source>
        <dbReference type="PROSITE" id="PS51063"/>
    </source>
</evidence>
<dbReference type="RefSeq" id="WP_296942254.1">
    <property type="nucleotide sequence ID" value="NZ_LT599032.1"/>
</dbReference>
<dbReference type="AlphaFoldDB" id="A0A212JTP7"/>
<evidence type="ECO:0000313" key="6">
    <source>
        <dbReference type="EMBL" id="SBW02841.1"/>
    </source>
</evidence>
<evidence type="ECO:0000256" key="3">
    <source>
        <dbReference type="ARBA" id="ARBA00023163"/>
    </source>
</evidence>
<dbReference type="SMART" id="SM00100">
    <property type="entry name" value="cNMP"/>
    <property type="match status" value="1"/>
</dbReference>
<sequence>MDLTALKKIPLFRSIHEAEIEMIFSELKITETEFRKGEILALQDELCNRLIILLSGSVKGEMTDPSGKIVKVEDIYAPSPLAILFLFGPDNRFPVQAIAREDVTALVIPKQSVLRMLSMNQTLLKNYLDISADFASRLSKKLHFMSFRTIRQKLAVYILNLSKIKQEDTIELDKTKSALAEYFGVSRQSLERELTNMQHDGLITSDKRKITITDKNRLIHIVRF</sequence>
<dbReference type="InterPro" id="IPR050397">
    <property type="entry name" value="Env_Response_Regulators"/>
</dbReference>
<dbReference type="GO" id="GO:0005829">
    <property type="term" value="C:cytosol"/>
    <property type="evidence" value="ECO:0007669"/>
    <property type="project" value="TreeGrafter"/>
</dbReference>
<organism evidence="6">
    <name type="scientific">uncultured Dysgonomonas sp</name>
    <dbReference type="NCBI Taxonomy" id="206096"/>
    <lineage>
        <taxon>Bacteria</taxon>
        <taxon>Pseudomonadati</taxon>
        <taxon>Bacteroidota</taxon>
        <taxon>Bacteroidia</taxon>
        <taxon>Bacteroidales</taxon>
        <taxon>Dysgonomonadaceae</taxon>
        <taxon>Dysgonomonas</taxon>
        <taxon>environmental samples</taxon>
    </lineage>
</organism>
<dbReference type="GO" id="GO:0003677">
    <property type="term" value="F:DNA binding"/>
    <property type="evidence" value="ECO:0007669"/>
    <property type="project" value="UniProtKB-KW"/>
</dbReference>
<keyword evidence="3" id="KW-0804">Transcription</keyword>
<dbReference type="SUPFAM" id="SSF51206">
    <property type="entry name" value="cAMP-binding domain-like"/>
    <property type="match status" value="1"/>
</dbReference>
<protein>
    <recommendedName>
        <fullName evidence="7">Cyclic nucleotide-binding domain-containing protein</fullName>
    </recommendedName>
</protein>
<evidence type="ECO:0000259" key="4">
    <source>
        <dbReference type="PROSITE" id="PS50042"/>
    </source>
</evidence>
<evidence type="ECO:0000256" key="2">
    <source>
        <dbReference type="ARBA" id="ARBA00023125"/>
    </source>
</evidence>
<proteinExistence type="predicted"/>
<dbReference type="PROSITE" id="PS51063">
    <property type="entry name" value="HTH_CRP_2"/>
    <property type="match status" value="1"/>
</dbReference>
<keyword evidence="2" id="KW-0238">DNA-binding</keyword>
<evidence type="ECO:0008006" key="7">
    <source>
        <dbReference type="Google" id="ProtNLM"/>
    </source>
</evidence>
<dbReference type="GO" id="GO:0003700">
    <property type="term" value="F:DNA-binding transcription factor activity"/>
    <property type="evidence" value="ECO:0007669"/>
    <property type="project" value="TreeGrafter"/>
</dbReference>
<dbReference type="InterPro" id="IPR036390">
    <property type="entry name" value="WH_DNA-bd_sf"/>
</dbReference>
<evidence type="ECO:0000256" key="1">
    <source>
        <dbReference type="ARBA" id="ARBA00023015"/>
    </source>
</evidence>
<keyword evidence="1" id="KW-0805">Transcription regulation</keyword>
<dbReference type="PANTHER" id="PTHR24567:SF58">
    <property type="entry name" value="CYCLIC AMP-BINDING REGULATORY PROTEIN"/>
    <property type="match status" value="1"/>
</dbReference>
<gene>
    <name evidence="6" type="ORF">KL86DYS1_30418</name>
</gene>
<dbReference type="Pfam" id="PF13545">
    <property type="entry name" value="HTH_Crp_2"/>
    <property type="match status" value="1"/>
</dbReference>
<name>A0A212JTP7_9BACT</name>
<dbReference type="InterPro" id="IPR018490">
    <property type="entry name" value="cNMP-bd_dom_sf"/>
</dbReference>
<dbReference type="Gene3D" id="2.60.120.10">
    <property type="entry name" value="Jelly Rolls"/>
    <property type="match status" value="1"/>
</dbReference>
<accession>A0A212JTP7</accession>
<dbReference type="PROSITE" id="PS50042">
    <property type="entry name" value="CNMP_BINDING_3"/>
    <property type="match status" value="1"/>
</dbReference>
<feature type="domain" description="HTH crp-type" evidence="5">
    <location>
        <begin position="148"/>
        <end position="216"/>
    </location>
</feature>
<dbReference type="Pfam" id="PF00027">
    <property type="entry name" value="cNMP_binding"/>
    <property type="match status" value="1"/>
</dbReference>
<feature type="domain" description="Cyclic nucleotide-binding" evidence="4">
    <location>
        <begin position="11"/>
        <end position="117"/>
    </location>
</feature>
<dbReference type="InterPro" id="IPR012318">
    <property type="entry name" value="HTH_CRP"/>
</dbReference>